<dbReference type="Proteomes" id="UP000322876">
    <property type="component" value="Unassembled WGS sequence"/>
</dbReference>
<dbReference type="Pfam" id="PF19583">
    <property type="entry name" value="ODP"/>
    <property type="match status" value="1"/>
</dbReference>
<keyword evidence="5" id="KW-1185">Reference proteome</keyword>
<comment type="cofactor">
    <cofactor evidence="1">
        <name>FMN</name>
        <dbReference type="ChEBI" id="CHEBI:58210"/>
    </cofactor>
</comment>
<feature type="domain" description="Flavodoxin-like" evidence="3">
    <location>
        <begin position="256"/>
        <end position="394"/>
    </location>
</feature>
<dbReference type="GO" id="GO:0046872">
    <property type="term" value="F:metal ion binding"/>
    <property type="evidence" value="ECO:0007669"/>
    <property type="project" value="InterPro"/>
</dbReference>
<dbReference type="OrthoDB" id="9807946at2"/>
<dbReference type="CDD" id="cd07709">
    <property type="entry name" value="flavodiiron_proteins_MBL-fold"/>
    <property type="match status" value="1"/>
</dbReference>
<gene>
    <name evidence="4" type="ORF">FHQ18_06510</name>
</gene>
<dbReference type="InterPro" id="IPR029039">
    <property type="entry name" value="Flavoprotein-like_sf"/>
</dbReference>
<organism evidence="4 5">
    <name type="scientific">Deferribacter autotrophicus</name>
    <dbReference type="NCBI Taxonomy" id="500465"/>
    <lineage>
        <taxon>Bacteria</taxon>
        <taxon>Pseudomonadati</taxon>
        <taxon>Deferribacterota</taxon>
        <taxon>Deferribacteres</taxon>
        <taxon>Deferribacterales</taxon>
        <taxon>Deferribacteraceae</taxon>
        <taxon>Deferribacter</taxon>
    </lineage>
</organism>
<dbReference type="PIRSF" id="PIRSF005243">
    <property type="entry name" value="ROO"/>
    <property type="match status" value="1"/>
</dbReference>
<dbReference type="PROSITE" id="PS50902">
    <property type="entry name" value="FLAVODOXIN_LIKE"/>
    <property type="match status" value="1"/>
</dbReference>
<evidence type="ECO:0000256" key="1">
    <source>
        <dbReference type="ARBA" id="ARBA00001917"/>
    </source>
</evidence>
<dbReference type="Pfam" id="PF00258">
    <property type="entry name" value="Flavodoxin_1"/>
    <property type="match status" value="1"/>
</dbReference>
<dbReference type="GO" id="GO:0010181">
    <property type="term" value="F:FMN binding"/>
    <property type="evidence" value="ECO:0007669"/>
    <property type="project" value="InterPro"/>
</dbReference>
<dbReference type="PANTHER" id="PTHR43717:SF1">
    <property type="entry name" value="ANAEROBIC NITRIC OXIDE REDUCTASE FLAVORUBREDOXIN"/>
    <property type="match status" value="1"/>
</dbReference>
<evidence type="ECO:0000259" key="3">
    <source>
        <dbReference type="PROSITE" id="PS50902"/>
    </source>
</evidence>
<dbReference type="PROSITE" id="PS00201">
    <property type="entry name" value="FLAVODOXIN"/>
    <property type="match status" value="1"/>
</dbReference>
<sequence>MGAVKIKENIYWVGVFDPELEIFDIVIPTEHGTTYNSYLVIGSEKKALIEANKKIFTNEYIKTIEEICPVEEIDYIILNHNEPDHSGALPAIVERNPNIEVIYSKTAKSFVDNIINKEYNGRAVGDGDFIDLGGKTLRFFHTPFLHWPDTMFTYLVEDKILFPCDFLGAHYCDKNLFNDKLENKEEAKAAFRFYYSMIMRPYKEHILNAFKKIDGIEIEMVCPSHGPILRENIDYYINYYKEQANRYYLNNPKKQITIVYGTAYGNTKMLADQIKEGIEETGLTVKMFDAATDNMNDIIDEIELSHGLLIGSPTLNAKAAKPIFTLFANLVVLNVANRKAGAFGSYGWSGEGIKMAEDILKTMRMKLPLPAFKVKMTPSEEELKKAKEWGREFALKVIEG</sequence>
<dbReference type="InterPro" id="IPR001279">
    <property type="entry name" value="Metallo-B-lactamas"/>
</dbReference>
<dbReference type="GO" id="GO:0009055">
    <property type="term" value="F:electron transfer activity"/>
    <property type="evidence" value="ECO:0007669"/>
    <property type="project" value="InterPro"/>
</dbReference>
<comment type="similarity">
    <text evidence="2">In the N-terminal section; belongs to the zinc metallo-hydrolase group 3 family.</text>
</comment>
<accession>A0A5A8F2L4</accession>
<dbReference type="SUPFAM" id="SSF52218">
    <property type="entry name" value="Flavoproteins"/>
    <property type="match status" value="1"/>
</dbReference>
<dbReference type="AlphaFoldDB" id="A0A5A8F2L4"/>
<dbReference type="Gene3D" id="3.60.15.10">
    <property type="entry name" value="Ribonuclease Z/Hydroxyacylglutathione hydrolase-like"/>
    <property type="match status" value="1"/>
</dbReference>
<name>A0A5A8F2L4_9BACT</name>
<dbReference type="SUPFAM" id="SSF56281">
    <property type="entry name" value="Metallo-hydrolase/oxidoreductase"/>
    <property type="match status" value="1"/>
</dbReference>
<proteinExistence type="inferred from homology"/>
<dbReference type="Gene3D" id="3.40.50.360">
    <property type="match status" value="1"/>
</dbReference>
<evidence type="ECO:0000256" key="2">
    <source>
        <dbReference type="ARBA" id="ARBA00007121"/>
    </source>
</evidence>
<dbReference type="InterPro" id="IPR045761">
    <property type="entry name" value="ODP_dom"/>
</dbReference>
<dbReference type="EMBL" id="VFJB01000005">
    <property type="protein sequence ID" value="KAA0258043.1"/>
    <property type="molecule type" value="Genomic_DNA"/>
</dbReference>
<protein>
    <submittedName>
        <fullName evidence="4">FprA family A-type flavoprotein</fullName>
    </submittedName>
</protein>
<dbReference type="PANTHER" id="PTHR43717">
    <property type="entry name" value="ANAEROBIC NITRIC OXIDE REDUCTASE FLAVORUBREDOXIN"/>
    <property type="match status" value="1"/>
</dbReference>
<dbReference type="RefSeq" id="WP_149266364.1">
    <property type="nucleotide sequence ID" value="NZ_VFJB01000005.1"/>
</dbReference>
<reference evidence="4 5" key="1">
    <citation type="submission" date="2019-06" db="EMBL/GenBank/DDBJ databases">
        <title>Genomic insights into carbon and energy metabolism of Deferribacter autotrophicus revealed new metabolic traits in the phylum Deferribacteres.</title>
        <authorList>
            <person name="Slobodkin A.I."/>
            <person name="Slobodkina G.B."/>
            <person name="Allioux M."/>
            <person name="Alain K."/>
            <person name="Jebbar M."/>
            <person name="Shadrin V."/>
            <person name="Kublanov I.V."/>
            <person name="Toshchakov S.V."/>
            <person name="Bonch-Osmolovskaya E.A."/>
        </authorList>
    </citation>
    <scope>NUCLEOTIDE SEQUENCE [LARGE SCALE GENOMIC DNA]</scope>
    <source>
        <strain evidence="4 5">SL50</strain>
    </source>
</reference>
<dbReference type="InterPro" id="IPR016440">
    <property type="entry name" value="Rubredoxin-O_OxRdtase"/>
</dbReference>
<dbReference type="InterPro" id="IPR036866">
    <property type="entry name" value="RibonucZ/Hydroxyglut_hydro"/>
</dbReference>
<comment type="caution">
    <text evidence="4">The sequence shown here is derived from an EMBL/GenBank/DDBJ whole genome shotgun (WGS) entry which is preliminary data.</text>
</comment>
<dbReference type="SMART" id="SM00849">
    <property type="entry name" value="Lactamase_B"/>
    <property type="match status" value="1"/>
</dbReference>
<evidence type="ECO:0000313" key="4">
    <source>
        <dbReference type="EMBL" id="KAA0258043.1"/>
    </source>
</evidence>
<evidence type="ECO:0000313" key="5">
    <source>
        <dbReference type="Proteomes" id="UP000322876"/>
    </source>
</evidence>
<dbReference type="InterPro" id="IPR001226">
    <property type="entry name" value="Flavodoxin_CS"/>
</dbReference>
<dbReference type="InterPro" id="IPR008254">
    <property type="entry name" value="Flavodoxin/NO_synth"/>
</dbReference>
<dbReference type="GO" id="GO:0016491">
    <property type="term" value="F:oxidoreductase activity"/>
    <property type="evidence" value="ECO:0007669"/>
    <property type="project" value="InterPro"/>
</dbReference>